<gene>
    <name evidence="2" type="ORF">SPIL2461_LOCUS15377</name>
</gene>
<feature type="region of interest" description="Disordered" evidence="1">
    <location>
        <begin position="1"/>
        <end position="40"/>
    </location>
</feature>
<dbReference type="EMBL" id="CAJNIZ010037413">
    <property type="protein sequence ID" value="CAE7571097.1"/>
    <property type="molecule type" value="Genomic_DNA"/>
</dbReference>
<proteinExistence type="predicted"/>
<organism evidence="2 3">
    <name type="scientific">Symbiodinium pilosum</name>
    <name type="common">Dinoflagellate</name>
    <dbReference type="NCBI Taxonomy" id="2952"/>
    <lineage>
        <taxon>Eukaryota</taxon>
        <taxon>Sar</taxon>
        <taxon>Alveolata</taxon>
        <taxon>Dinophyceae</taxon>
        <taxon>Suessiales</taxon>
        <taxon>Symbiodiniaceae</taxon>
        <taxon>Symbiodinium</taxon>
    </lineage>
</organism>
<evidence type="ECO:0000256" key="1">
    <source>
        <dbReference type="SAM" id="MobiDB-lite"/>
    </source>
</evidence>
<sequence length="85" mass="9467">MEGLISSGEIGVVEVPHSPSMPSDDRGKDVPEPAEDPMAPVHASDAFCHEEVELHESATDFHKDLNSWVTEVSEVFHYRVFFIES</sequence>
<dbReference type="Proteomes" id="UP000649617">
    <property type="component" value="Unassembled WGS sequence"/>
</dbReference>
<evidence type="ECO:0000313" key="3">
    <source>
        <dbReference type="Proteomes" id="UP000649617"/>
    </source>
</evidence>
<comment type="caution">
    <text evidence="2">The sequence shown here is derived from an EMBL/GenBank/DDBJ whole genome shotgun (WGS) entry which is preliminary data.</text>
</comment>
<dbReference type="AlphaFoldDB" id="A0A812UN40"/>
<evidence type="ECO:0000313" key="2">
    <source>
        <dbReference type="EMBL" id="CAE7571097.1"/>
    </source>
</evidence>
<protein>
    <submittedName>
        <fullName evidence="2">Uncharacterized protein</fullName>
    </submittedName>
</protein>
<keyword evidence="3" id="KW-1185">Reference proteome</keyword>
<reference evidence="2" key="1">
    <citation type="submission" date="2021-02" db="EMBL/GenBank/DDBJ databases">
        <authorList>
            <person name="Dougan E. K."/>
            <person name="Rhodes N."/>
            <person name="Thang M."/>
            <person name="Chan C."/>
        </authorList>
    </citation>
    <scope>NUCLEOTIDE SEQUENCE</scope>
</reference>
<name>A0A812UN40_SYMPI</name>
<accession>A0A812UN40</accession>